<evidence type="ECO:0000256" key="3">
    <source>
        <dbReference type="PROSITE-ProRule" id="PRU00221"/>
    </source>
</evidence>
<keyword evidence="1 3" id="KW-0853">WD repeat</keyword>
<evidence type="ECO:0000256" key="1">
    <source>
        <dbReference type="ARBA" id="ARBA00022574"/>
    </source>
</evidence>
<dbReference type="PROSITE" id="PS50082">
    <property type="entry name" value="WD_REPEATS_2"/>
    <property type="match status" value="6"/>
</dbReference>
<dbReference type="SUPFAM" id="SSF50978">
    <property type="entry name" value="WD40 repeat-like"/>
    <property type="match status" value="1"/>
</dbReference>
<dbReference type="PROSITE" id="PS00678">
    <property type="entry name" value="WD_REPEATS_1"/>
    <property type="match status" value="1"/>
</dbReference>
<feature type="repeat" description="WD" evidence="3">
    <location>
        <begin position="649"/>
        <end position="690"/>
    </location>
</feature>
<dbReference type="InterPro" id="IPR036322">
    <property type="entry name" value="WD40_repeat_dom_sf"/>
</dbReference>
<dbReference type="Proteomes" id="UP000299794">
    <property type="component" value="Unassembled WGS sequence"/>
</dbReference>
<gene>
    <name evidence="5" type="ORF">PA905_20500</name>
</gene>
<dbReference type="EMBL" id="BJCD01000040">
    <property type="protein sequence ID" value="GDZ94100.1"/>
    <property type="molecule type" value="Genomic_DNA"/>
</dbReference>
<proteinExistence type="predicted"/>
<dbReference type="AlphaFoldDB" id="A0A4P5ZDI9"/>
<dbReference type="PROSITE" id="PS50294">
    <property type="entry name" value="WD_REPEATS_REGION"/>
    <property type="match status" value="4"/>
</dbReference>
<feature type="region of interest" description="Disordered" evidence="4">
    <location>
        <begin position="590"/>
        <end position="636"/>
    </location>
</feature>
<keyword evidence="2" id="KW-0677">Repeat</keyword>
<sequence>MVWNFAEGMITAIQGFFAPQTVVAMAQRQNTIDQIETQFYLEANRQEFQAELEGYRIASQFTLQERQQTFQASLEALKIDTQFAMQTRGQEFQADLEGVRQKFNRELEDYRQFCENSRLQKRQDFEAEQLARSLQHEQRLEEYRRETQLILSRIQLSTAIELTDDKEIRDTFPLKTPARVILDAYKIYQENYRNIPLLVIISPPALEFEKFPNAAQGFSKIEVSLTDQVQEFCKYYPLTSQERPVRYQGADWESKSSHGKIAVDILHHVLKSIPTVVLESKVDGDLLRIYLAGWDMLEKVPHYEKVLTVPWKEVLYPIARKYAQEWREYRMKLLEKGRSLEDLKRRGGDDELNLLILEEEEEDREFGRSGQHDYKYNVREDKYIRELAQFLGICHCILVGLMADRYHFSHADVHPKLPELLPGLLEKVPSESLKQMLVGEIVYSYQNLYQLAGCDRPHLIPDLYLDLALSLSHLPDQSWARKQIKYSIKVWLMLRNRVSSIEEQKPGLLELLEAVTSALTVGDKEYLEKLNGCLAAIGESQHQEMIRVAMQRQEAEYKRQQEAKRQRQLEVKRQRQLEAERQRQLEAERQEQLEAERQEQLEAERQEQREAERQEQREAERQRQREAERQRQREIERKRKLENASVAYTLGHSGSVNSVAISPDGQILVSGSDDNTITIWDLSTGQELRTLTGHSDSVNSVVISPDGQTVVSGSSDKTIKIWQLSTGQELRTLEGDGLINSLAISPDGQILVSSSHTVVRSDYFDWKSYTVVRGNDYNTINKIKIWQLSTGQELRTLKGDCLINSLAISPDGQTVVSGSDDNTITVWQLSTGQELRTLTGAGSINSLAISPDGQILVSSDTVVHFMGGGNDNTIKIWQLSTGVELRTLTVDLNWWVHSVAISPDGQTLVSGGDDTITIWDLSTGQELGTLTEHSDEVKSVAISPDGQTLVSGGDDGTIMIWRVV</sequence>
<dbReference type="InterPro" id="IPR020472">
    <property type="entry name" value="WD40_PAC1"/>
</dbReference>
<evidence type="ECO:0000256" key="2">
    <source>
        <dbReference type="ARBA" id="ARBA00022737"/>
    </source>
</evidence>
<dbReference type="Pfam" id="PF00400">
    <property type="entry name" value="WD40"/>
    <property type="match status" value="7"/>
</dbReference>
<dbReference type="CDD" id="cd00200">
    <property type="entry name" value="WD40"/>
    <property type="match status" value="1"/>
</dbReference>
<name>A0A4P5ZDI9_PLAAG</name>
<comment type="caution">
    <text evidence="5">The sequence shown here is derived from an EMBL/GenBank/DDBJ whole genome shotgun (WGS) entry which is preliminary data.</text>
</comment>
<feature type="repeat" description="WD" evidence="3">
    <location>
        <begin position="865"/>
        <end position="887"/>
    </location>
</feature>
<feature type="repeat" description="WD" evidence="3">
    <location>
        <begin position="803"/>
        <end position="837"/>
    </location>
</feature>
<evidence type="ECO:0000313" key="5">
    <source>
        <dbReference type="EMBL" id="GDZ94100.1"/>
    </source>
</evidence>
<dbReference type="InterPro" id="IPR001680">
    <property type="entry name" value="WD40_rpt"/>
</dbReference>
<evidence type="ECO:0000256" key="4">
    <source>
        <dbReference type="SAM" id="MobiDB-lite"/>
    </source>
</evidence>
<dbReference type="InterPro" id="IPR019775">
    <property type="entry name" value="WD40_repeat_CS"/>
</dbReference>
<dbReference type="InterPro" id="IPR015943">
    <property type="entry name" value="WD40/YVTN_repeat-like_dom_sf"/>
</dbReference>
<reference evidence="6" key="1">
    <citation type="submission" date="2019-02" db="EMBL/GenBank/DDBJ databases">
        <title>Draft genome sequence of Planktothrix agardhii NIES-905.</title>
        <authorList>
            <person name="Yamaguchi H."/>
            <person name="Suzuki S."/>
            <person name="Kawachi M."/>
        </authorList>
    </citation>
    <scope>NUCLEOTIDE SEQUENCE [LARGE SCALE GENOMIC DNA]</scope>
    <source>
        <strain evidence="6">CCAP 1459/11A</strain>
    </source>
</reference>
<dbReference type="SMART" id="SM00320">
    <property type="entry name" value="WD40"/>
    <property type="match status" value="7"/>
</dbReference>
<feature type="repeat" description="WD" evidence="3">
    <location>
        <begin position="691"/>
        <end position="732"/>
    </location>
</feature>
<dbReference type="PANTHER" id="PTHR19879">
    <property type="entry name" value="TRANSCRIPTION INITIATION FACTOR TFIID"/>
    <property type="match status" value="1"/>
</dbReference>
<evidence type="ECO:0000313" key="6">
    <source>
        <dbReference type="Proteomes" id="UP000299794"/>
    </source>
</evidence>
<feature type="repeat" description="WD" evidence="3">
    <location>
        <begin position="930"/>
        <end position="964"/>
    </location>
</feature>
<feature type="repeat" description="WD" evidence="3">
    <location>
        <begin position="896"/>
        <end position="929"/>
    </location>
</feature>
<protein>
    <submittedName>
        <fullName evidence="5">WD-40 repeat-containing protein</fullName>
    </submittedName>
</protein>
<accession>A0A4P5ZDI9</accession>
<organism evidence="5 6">
    <name type="scientific">Planktothrix agardhii CCAP 1459/11A</name>
    <dbReference type="NCBI Taxonomy" id="282420"/>
    <lineage>
        <taxon>Bacteria</taxon>
        <taxon>Bacillati</taxon>
        <taxon>Cyanobacteriota</taxon>
        <taxon>Cyanophyceae</taxon>
        <taxon>Oscillatoriophycideae</taxon>
        <taxon>Oscillatoriales</taxon>
        <taxon>Microcoleaceae</taxon>
        <taxon>Planktothrix</taxon>
    </lineage>
</organism>
<dbReference type="PRINTS" id="PR00320">
    <property type="entry name" value="GPROTEINBRPT"/>
</dbReference>
<dbReference type="Gene3D" id="2.130.10.10">
    <property type="entry name" value="YVTN repeat-like/Quinoprotein amine dehydrogenase"/>
    <property type="match status" value="3"/>
</dbReference>
<dbReference type="PANTHER" id="PTHR19879:SF9">
    <property type="entry name" value="TRANSCRIPTION INITIATION FACTOR TFIID SUBUNIT 5"/>
    <property type="match status" value="1"/>
</dbReference>